<organism evidence="2 3">
    <name type="scientific">Nocardia vinacea</name>
    <dbReference type="NCBI Taxonomy" id="96468"/>
    <lineage>
        <taxon>Bacteria</taxon>
        <taxon>Bacillati</taxon>
        <taxon>Actinomycetota</taxon>
        <taxon>Actinomycetes</taxon>
        <taxon>Mycobacteriales</taxon>
        <taxon>Nocardiaceae</taxon>
        <taxon>Nocardia</taxon>
    </lineage>
</organism>
<accession>A0ABZ1YYP2</accession>
<name>A0ABZ1YYP2_9NOCA</name>
<dbReference type="Proteomes" id="UP001432062">
    <property type="component" value="Chromosome"/>
</dbReference>
<feature type="region of interest" description="Disordered" evidence="1">
    <location>
        <begin position="1"/>
        <end position="25"/>
    </location>
</feature>
<evidence type="ECO:0000256" key="1">
    <source>
        <dbReference type="SAM" id="MobiDB-lite"/>
    </source>
</evidence>
<dbReference type="EMBL" id="CP109441">
    <property type="protein sequence ID" value="WUV48353.1"/>
    <property type="molecule type" value="Genomic_DNA"/>
</dbReference>
<reference evidence="2" key="1">
    <citation type="submission" date="2022-10" db="EMBL/GenBank/DDBJ databases">
        <title>The complete genomes of actinobacterial strains from the NBC collection.</title>
        <authorList>
            <person name="Joergensen T.S."/>
            <person name="Alvarez Arevalo M."/>
            <person name="Sterndorff E.B."/>
            <person name="Faurdal D."/>
            <person name="Vuksanovic O."/>
            <person name="Mourched A.-S."/>
            <person name="Charusanti P."/>
            <person name="Shaw S."/>
            <person name="Blin K."/>
            <person name="Weber T."/>
        </authorList>
    </citation>
    <scope>NUCLEOTIDE SEQUENCE</scope>
    <source>
        <strain evidence="2">NBC_01482</strain>
    </source>
</reference>
<protein>
    <submittedName>
        <fullName evidence="2">Uncharacterized protein</fullName>
    </submittedName>
</protein>
<dbReference type="Gene3D" id="3.40.50.20">
    <property type="match status" value="1"/>
</dbReference>
<evidence type="ECO:0000313" key="2">
    <source>
        <dbReference type="EMBL" id="WUV48353.1"/>
    </source>
</evidence>
<evidence type="ECO:0000313" key="3">
    <source>
        <dbReference type="Proteomes" id="UP001432062"/>
    </source>
</evidence>
<proteinExistence type="predicted"/>
<sequence>MSEIECSPWIADRSVTAPTQPDRHGIPRHAAAAELLEDMANPPDAVHAMAARFGTPDRIVALHEFDLLTAALLRREFGIEGAKW</sequence>
<gene>
    <name evidence="2" type="ORF">OG563_09235</name>
</gene>
<keyword evidence="3" id="KW-1185">Reference proteome</keyword>
<dbReference type="RefSeq" id="WP_329412697.1">
    <property type="nucleotide sequence ID" value="NZ_CP109441.1"/>
</dbReference>